<sequence>MDDVPTPTPTSKVRSKQFEQNAESIFILPGLELSFQTRQLNGEVYCSFETEFYEHIMFTFNAEHFYFLHDLISSYIKEKAK</sequence>
<dbReference type="EMBL" id="CAJOBI010370312">
    <property type="protein sequence ID" value="CAF5229450.1"/>
    <property type="molecule type" value="Genomic_DNA"/>
</dbReference>
<organism evidence="2 3">
    <name type="scientific">Rotaria magnacalcarata</name>
    <dbReference type="NCBI Taxonomy" id="392030"/>
    <lineage>
        <taxon>Eukaryota</taxon>
        <taxon>Metazoa</taxon>
        <taxon>Spiralia</taxon>
        <taxon>Gnathifera</taxon>
        <taxon>Rotifera</taxon>
        <taxon>Eurotatoria</taxon>
        <taxon>Bdelloidea</taxon>
        <taxon>Philodinida</taxon>
        <taxon>Philodinidae</taxon>
        <taxon>Rotaria</taxon>
    </lineage>
</organism>
<proteinExistence type="predicted"/>
<dbReference type="Pfam" id="PF25040">
    <property type="entry name" value="BLTP1_C"/>
    <property type="match status" value="1"/>
</dbReference>
<dbReference type="GO" id="GO:0098793">
    <property type="term" value="C:presynapse"/>
    <property type="evidence" value="ECO:0007669"/>
    <property type="project" value="GOC"/>
</dbReference>
<protein>
    <recommendedName>
        <fullName evidence="1">Bridge-like lipid transfer protein family member 1 C-terminal domain-containing protein</fullName>
    </recommendedName>
</protein>
<gene>
    <name evidence="2" type="ORF">SMN809_LOCUS86370</name>
</gene>
<dbReference type="GO" id="GO:0048488">
    <property type="term" value="P:synaptic vesicle endocytosis"/>
    <property type="evidence" value="ECO:0007669"/>
    <property type="project" value="TreeGrafter"/>
</dbReference>
<feature type="non-terminal residue" evidence="2">
    <location>
        <position position="1"/>
    </location>
</feature>
<reference evidence="2" key="1">
    <citation type="submission" date="2021-02" db="EMBL/GenBank/DDBJ databases">
        <authorList>
            <person name="Nowell W R."/>
        </authorList>
    </citation>
    <scope>NUCLEOTIDE SEQUENCE</scope>
</reference>
<evidence type="ECO:0000313" key="3">
    <source>
        <dbReference type="Proteomes" id="UP000676336"/>
    </source>
</evidence>
<dbReference type="InterPro" id="IPR033616">
    <property type="entry name" value="BLTP1"/>
</dbReference>
<feature type="domain" description="Bridge-like lipid transfer protein family member 1 C-terminal" evidence="1">
    <location>
        <begin position="21"/>
        <end position="81"/>
    </location>
</feature>
<dbReference type="InterPro" id="IPR056742">
    <property type="entry name" value="BLTP1_C"/>
</dbReference>
<dbReference type="PANTHER" id="PTHR31640">
    <property type="entry name" value="TRANSMEMBRANE PROTEIN KIAA1109"/>
    <property type="match status" value="1"/>
</dbReference>
<dbReference type="Proteomes" id="UP000676336">
    <property type="component" value="Unassembled WGS sequence"/>
</dbReference>
<dbReference type="AlphaFoldDB" id="A0A8S3KHQ8"/>
<dbReference type="PANTHER" id="PTHR31640:SF1">
    <property type="entry name" value="BRIDGE-LIKE LIPID TRANSFER PROTEIN FAMILY MEMBER 1"/>
    <property type="match status" value="1"/>
</dbReference>
<comment type="caution">
    <text evidence="2">The sequence shown here is derived from an EMBL/GenBank/DDBJ whole genome shotgun (WGS) entry which is preliminary data.</text>
</comment>
<name>A0A8S3KHQ8_9BILA</name>
<evidence type="ECO:0000313" key="2">
    <source>
        <dbReference type="EMBL" id="CAF5229450.1"/>
    </source>
</evidence>
<evidence type="ECO:0000259" key="1">
    <source>
        <dbReference type="Pfam" id="PF25040"/>
    </source>
</evidence>
<accession>A0A8S3KHQ8</accession>